<dbReference type="Proteomes" id="UP000006052">
    <property type="component" value="Chromosome"/>
</dbReference>
<dbReference type="Gene3D" id="1.20.1530.20">
    <property type="match status" value="1"/>
</dbReference>
<evidence type="ECO:0000256" key="8">
    <source>
        <dbReference type="SAM" id="Phobius"/>
    </source>
</evidence>
<keyword evidence="7 8" id="KW-0472">Membrane</keyword>
<feature type="transmembrane region" description="Helical" evidence="8">
    <location>
        <begin position="380"/>
        <end position="399"/>
    </location>
</feature>
<gene>
    <name evidence="10" type="ordered locus">Alfi_2641</name>
</gene>
<keyword evidence="2" id="KW-0813">Transport</keyword>
<feature type="transmembrane region" description="Helical" evidence="8">
    <location>
        <begin position="276"/>
        <end position="294"/>
    </location>
</feature>
<reference evidence="11" key="1">
    <citation type="journal article" date="2013" name="Stand. Genomic Sci.">
        <title>Complete genome sequence of the bile-resistant pigment-producing anaerobe Alistipes finegoldii type strain (AHN2437(T)).</title>
        <authorList>
            <person name="Mavromatis K."/>
            <person name="Stackebrandt E."/>
            <person name="Munk C."/>
            <person name="Lapidus A."/>
            <person name="Nolan M."/>
            <person name="Lucas S."/>
            <person name="Hammon N."/>
            <person name="Deshpande S."/>
            <person name="Cheng J.F."/>
            <person name="Tapia R."/>
            <person name="Goodwin L.A."/>
            <person name="Pitluck S."/>
            <person name="Liolios K."/>
            <person name="Pagani I."/>
            <person name="Ivanova N."/>
            <person name="Mikhailova N."/>
            <person name="Huntemann M."/>
            <person name="Pati A."/>
            <person name="Chen A."/>
            <person name="Palaniappan K."/>
            <person name="Land M."/>
            <person name="Hauser L."/>
            <person name="Rohde M."/>
            <person name="Gronow S."/>
            <person name="Goker M."/>
            <person name="Detter J.C."/>
            <person name="Bristow J."/>
            <person name="Eisen J.A."/>
            <person name="Markowitz V."/>
            <person name="Hugenholtz P."/>
            <person name="Kyrpides N.C."/>
            <person name="Klenk H.P."/>
            <person name="Woyke T."/>
        </authorList>
    </citation>
    <scope>NUCLEOTIDE SEQUENCE</scope>
    <source>
        <strain evidence="11">DSM 17242 / JCM 16770 / AHN 2437 / CCUG 46020 / CIP 107999</strain>
    </source>
</reference>
<dbReference type="HOGENOM" id="CLU_017738_0_0_10"/>
<dbReference type="PATRIC" id="fig|679935.3.peg.2556"/>
<evidence type="ECO:0000313" key="11">
    <source>
        <dbReference type="Proteomes" id="UP000006052"/>
    </source>
</evidence>
<feature type="transmembrane region" description="Helical" evidence="8">
    <location>
        <begin position="159"/>
        <end position="183"/>
    </location>
</feature>
<evidence type="ECO:0000256" key="3">
    <source>
        <dbReference type="ARBA" id="ARBA00022449"/>
    </source>
</evidence>
<dbReference type="GO" id="GO:0016020">
    <property type="term" value="C:membrane"/>
    <property type="evidence" value="ECO:0007669"/>
    <property type="project" value="UniProtKB-SubCell"/>
</dbReference>
<dbReference type="PANTHER" id="PTHR43562">
    <property type="entry name" value="NAPA-TYPE SODIUM/HYDROGEN ANTIPORTER"/>
    <property type="match status" value="1"/>
</dbReference>
<keyword evidence="5 8" id="KW-1133">Transmembrane helix</keyword>
<feature type="transmembrane region" description="Helical" evidence="8">
    <location>
        <begin position="68"/>
        <end position="87"/>
    </location>
</feature>
<organism evidence="10 11">
    <name type="scientific">Alistipes finegoldii (strain DSM 17242 / JCM 16770 / CCUG 46020 / CIP 107999 / KCTC 15236 / AHN 2437)</name>
    <dbReference type="NCBI Taxonomy" id="679935"/>
    <lineage>
        <taxon>Bacteria</taxon>
        <taxon>Pseudomonadati</taxon>
        <taxon>Bacteroidota</taxon>
        <taxon>Bacteroidia</taxon>
        <taxon>Bacteroidales</taxon>
        <taxon>Rikenellaceae</taxon>
        <taxon>Alistipes</taxon>
    </lineage>
</organism>
<proteinExistence type="predicted"/>
<dbReference type="STRING" id="679935.Alfi_2641"/>
<dbReference type="Pfam" id="PF00999">
    <property type="entry name" value="Na_H_Exchanger"/>
    <property type="match status" value="1"/>
</dbReference>
<evidence type="ECO:0000313" key="10">
    <source>
        <dbReference type="EMBL" id="AFL78901.1"/>
    </source>
</evidence>
<sequence>MMFQFAHIAPITLPLEDPILKFLLILIIILAAPLLLNKLKIPYLLGLIIAGAVIGPHGLNLVLRDSSIILSGTAGLLYIMFLSGLDMDTSDFKKSGWRSLVFGLYTFCVPLALGILAGYYIMGFPIYSSILLAGLFASQTLIAYPIVSKLGISRDKAVTIAVGGTVITDTLALLLLTVIVGMATGNVDESFWWRLSASVLLCIGIILFLFPLLAHWFFKQCSDNVSQYIFVLAMVFLGAYLAQLAGLEPIIGAFLSGLALNRLIPRTSPLMNRIEFVGNAIFIPFFLIGVGMLIDYRAFFRDWESIEVALIMIVLITAAKYIAAYLTQKTFRLSPDQRTVIFGLSSAHVAATLAAVMVGYNVILGHTPDGEPIRLLSESVLNGTILMILATCTVSTFATQRGAHNIAMRNAQDDDEQPQQEDHILIPVANEQTVSELVSLSTTLKKAKSRNGLYALNAIDNKIEDPTVEKRGRKILDTAAKAAAASDNYLQALLRYDVNIANAIVSVVKERSITDIVMGMHHDRTPGGSGIGRMAADVLGQSNVTTYLYHPAQPLPTIKRHLVVVPEKAEKEAGFQMWIQKLRNIADNSGARIVFYAPESTMQYLRPTRGKRSAKAEYVVSNPWDDLTALTYETKRDDCLWVVMSRRERVSYHPAMSKVPACMEQFFADNSFVLVYPVQAGDTESWYI</sequence>
<evidence type="ECO:0000256" key="5">
    <source>
        <dbReference type="ARBA" id="ARBA00022989"/>
    </source>
</evidence>
<feature type="transmembrane region" description="Helical" evidence="8">
    <location>
        <begin position="339"/>
        <end position="360"/>
    </location>
</feature>
<evidence type="ECO:0000256" key="4">
    <source>
        <dbReference type="ARBA" id="ARBA00022692"/>
    </source>
</evidence>
<dbReference type="GO" id="GO:0015297">
    <property type="term" value="F:antiporter activity"/>
    <property type="evidence" value="ECO:0007669"/>
    <property type="project" value="UniProtKB-KW"/>
</dbReference>
<feature type="transmembrane region" description="Helical" evidence="8">
    <location>
        <begin position="43"/>
        <end position="62"/>
    </location>
</feature>
<dbReference type="KEGG" id="afd:Alfi_2641"/>
<evidence type="ECO:0000256" key="6">
    <source>
        <dbReference type="ARBA" id="ARBA00023065"/>
    </source>
</evidence>
<dbReference type="PANTHER" id="PTHR43562:SF4">
    <property type="entry name" value="NA(+)_H(+) ANTIPORTER NHAS5"/>
    <property type="match status" value="1"/>
</dbReference>
<dbReference type="SUPFAM" id="SSF52402">
    <property type="entry name" value="Adenine nucleotide alpha hydrolases-like"/>
    <property type="match status" value="1"/>
</dbReference>
<name>I3YPI3_ALIFI</name>
<dbReference type="GO" id="GO:1902600">
    <property type="term" value="P:proton transmembrane transport"/>
    <property type="evidence" value="ECO:0007669"/>
    <property type="project" value="InterPro"/>
</dbReference>
<protein>
    <submittedName>
        <fullName evidence="10">Kef-type K+ transport system, membrane component</fullName>
    </submittedName>
</protein>
<dbReference type="eggNOG" id="COG0475">
    <property type="taxonomic scope" value="Bacteria"/>
</dbReference>
<feature type="transmembrane region" description="Helical" evidence="8">
    <location>
        <begin position="195"/>
        <end position="218"/>
    </location>
</feature>
<feature type="transmembrane region" description="Helical" evidence="8">
    <location>
        <begin position="126"/>
        <end position="147"/>
    </location>
</feature>
<keyword evidence="4 8" id="KW-0812">Transmembrane</keyword>
<feature type="transmembrane region" description="Helical" evidence="8">
    <location>
        <begin position="99"/>
        <end position="120"/>
    </location>
</feature>
<keyword evidence="3" id="KW-0050">Antiport</keyword>
<evidence type="ECO:0000256" key="1">
    <source>
        <dbReference type="ARBA" id="ARBA00004141"/>
    </source>
</evidence>
<comment type="subcellular location">
    <subcellularLocation>
        <location evidence="1">Membrane</location>
        <topology evidence="1">Multi-pass membrane protein</topology>
    </subcellularLocation>
</comment>
<dbReference type="eggNOG" id="COG0589">
    <property type="taxonomic scope" value="Bacteria"/>
</dbReference>
<feature type="domain" description="Cation/H+ exchanger transmembrane" evidence="9">
    <location>
        <begin position="27"/>
        <end position="398"/>
    </location>
</feature>
<evidence type="ECO:0000256" key="2">
    <source>
        <dbReference type="ARBA" id="ARBA00022448"/>
    </source>
</evidence>
<accession>I3YPI3</accession>
<dbReference type="AlphaFoldDB" id="I3YPI3"/>
<evidence type="ECO:0000256" key="7">
    <source>
        <dbReference type="ARBA" id="ARBA00023136"/>
    </source>
</evidence>
<dbReference type="InterPro" id="IPR006153">
    <property type="entry name" value="Cation/H_exchanger_TM"/>
</dbReference>
<feature type="transmembrane region" description="Helical" evidence="8">
    <location>
        <begin position="19"/>
        <end position="36"/>
    </location>
</feature>
<feature type="transmembrane region" description="Helical" evidence="8">
    <location>
        <begin position="306"/>
        <end position="327"/>
    </location>
</feature>
<dbReference type="EMBL" id="CP003274">
    <property type="protein sequence ID" value="AFL78901.1"/>
    <property type="molecule type" value="Genomic_DNA"/>
</dbReference>
<keyword evidence="6" id="KW-0406">Ion transport</keyword>
<evidence type="ECO:0000259" key="9">
    <source>
        <dbReference type="Pfam" id="PF00999"/>
    </source>
</evidence>
<dbReference type="InterPro" id="IPR038770">
    <property type="entry name" value="Na+/solute_symporter_sf"/>
</dbReference>